<reference evidence="2" key="1">
    <citation type="journal article" date="2014" name="Int. J. Syst. Evol. Microbiol.">
        <title>Complete genome sequence of Corynebacterium casei LMG S-19264T (=DSM 44701T), isolated from a smear-ripened cheese.</title>
        <authorList>
            <consortium name="US DOE Joint Genome Institute (JGI-PGF)"/>
            <person name="Walter F."/>
            <person name="Albersmeier A."/>
            <person name="Kalinowski J."/>
            <person name="Ruckert C."/>
        </authorList>
    </citation>
    <scope>NUCLEOTIDE SEQUENCE</scope>
    <source>
        <strain evidence="2">CGMCC 1.15322</strain>
    </source>
</reference>
<dbReference type="InterPro" id="IPR051218">
    <property type="entry name" value="Sec_MonoDiacylglyc_Lipase"/>
</dbReference>
<reference evidence="2" key="2">
    <citation type="submission" date="2020-09" db="EMBL/GenBank/DDBJ databases">
        <authorList>
            <person name="Sun Q."/>
            <person name="Zhou Y."/>
        </authorList>
    </citation>
    <scope>NUCLEOTIDE SEQUENCE</scope>
    <source>
        <strain evidence="2">CGMCC 1.15322</strain>
    </source>
</reference>
<dbReference type="InterPro" id="IPR029058">
    <property type="entry name" value="AB_hydrolase_fold"/>
</dbReference>
<protein>
    <recommendedName>
        <fullName evidence="1">Fungal lipase-type domain-containing protein</fullName>
    </recommendedName>
</protein>
<dbReference type="PANTHER" id="PTHR45856">
    <property type="entry name" value="ALPHA/BETA-HYDROLASES SUPERFAMILY PROTEIN"/>
    <property type="match status" value="1"/>
</dbReference>
<accession>A0A916WM76</accession>
<dbReference type="Pfam" id="PF01764">
    <property type="entry name" value="Lipase_3"/>
    <property type="match status" value="1"/>
</dbReference>
<dbReference type="AlphaFoldDB" id="A0A916WM76"/>
<evidence type="ECO:0000313" key="3">
    <source>
        <dbReference type="Proteomes" id="UP000620596"/>
    </source>
</evidence>
<sequence>MPLAYDPTNDALLRPELRDTVFSSHTQPGHIAIAVEAARLAYYRVEESDAEKVRLHQALALAGYVNVETFSSNTLVGTEAFGAIHASDGTALLAFRGTQPDKLADLGSDANALLVPWEQGTGGVHYGFQRAYQAIQPEIRQWRAGPAAGRQLIISGHSLGAALACLCASISTPHRLVTIGGPRTGDSAFVASIKGPWTRLVNCCDFVTRVPPTFLGYAHPNFRSYITFDGQIRENPTDAFIAIDREQGRLDYLKNHTWHRGTVVVRDLADHAPINYARAFF</sequence>
<organism evidence="2 3">
    <name type="scientific">Polaromonas eurypsychrophila</name>
    <dbReference type="NCBI Taxonomy" id="1614635"/>
    <lineage>
        <taxon>Bacteria</taxon>
        <taxon>Pseudomonadati</taxon>
        <taxon>Pseudomonadota</taxon>
        <taxon>Betaproteobacteria</taxon>
        <taxon>Burkholderiales</taxon>
        <taxon>Comamonadaceae</taxon>
        <taxon>Polaromonas</taxon>
    </lineage>
</organism>
<dbReference type="CDD" id="cd00519">
    <property type="entry name" value="Lipase_3"/>
    <property type="match status" value="1"/>
</dbReference>
<evidence type="ECO:0000313" key="2">
    <source>
        <dbReference type="EMBL" id="GGB11444.1"/>
    </source>
</evidence>
<feature type="domain" description="Fungal lipase-type" evidence="1">
    <location>
        <begin position="93"/>
        <end position="213"/>
    </location>
</feature>
<dbReference type="PANTHER" id="PTHR45856:SF24">
    <property type="entry name" value="FUNGAL LIPASE-LIKE DOMAIN-CONTAINING PROTEIN"/>
    <property type="match status" value="1"/>
</dbReference>
<evidence type="ECO:0000259" key="1">
    <source>
        <dbReference type="Pfam" id="PF01764"/>
    </source>
</evidence>
<dbReference type="SUPFAM" id="SSF53474">
    <property type="entry name" value="alpha/beta-Hydrolases"/>
    <property type="match status" value="1"/>
</dbReference>
<name>A0A916WM76_9BURK</name>
<keyword evidence="3" id="KW-1185">Reference proteome</keyword>
<comment type="caution">
    <text evidence="2">The sequence shown here is derived from an EMBL/GenBank/DDBJ whole genome shotgun (WGS) entry which is preliminary data.</text>
</comment>
<dbReference type="GO" id="GO:0006629">
    <property type="term" value="P:lipid metabolic process"/>
    <property type="evidence" value="ECO:0007669"/>
    <property type="project" value="InterPro"/>
</dbReference>
<dbReference type="RefSeq" id="WP_188709842.1">
    <property type="nucleotide sequence ID" value="NZ_BMIG01000017.1"/>
</dbReference>
<dbReference type="InterPro" id="IPR002921">
    <property type="entry name" value="Fungal_lipase-type"/>
</dbReference>
<dbReference type="Proteomes" id="UP000620596">
    <property type="component" value="Unassembled WGS sequence"/>
</dbReference>
<gene>
    <name evidence="2" type="ORF">GCM10011496_35470</name>
</gene>
<dbReference type="EMBL" id="BMIG01000017">
    <property type="protein sequence ID" value="GGB11444.1"/>
    <property type="molecule type" value="Genomic_DNA"/>
</dbReference>
<dbReference type="Gene3D" id="3.40.50.1820">
    <property type="entry name" value="alpha/beta hydrolase"/>
    <property type="match status" value="1"/>
</dbReference>
<proteinExistence type="predicted"/>